<proteinExistence type="predicted"/>
<evidence type="ECO:0000313" key="2">
    <source>
        <dbReference type="Proteomes" id="UP000228952"/>
    </source>
</evidence>
<evidence type="ECO:0000313" key="1">
    <source>
        <dbReference type="EMBL" id="PJA12913.1"/>
    </source>
</evidence>
<dbReference type="Proteomes" id="UP000228952">
    <property type="component" value="Unassembled WGS sequence"/>
</dbReference>
<name>A0A2M7W209_9BACT</name>
<dbReference type="EMBL" id="PFQB01000099">
    <property type="protein sequence ID" value="PJA12913.1"/>
    <property type="molecule type" value="Genomic_DNA"/>
</dbReference>
<gene>
    <name evidence="1" type="ORF">COX64_03920</name>
</gene>
<reference evidence="2" key="1">
    <citation type="submission" date="2017-09" db="EMBL/GenBank/DDBJ databases">
        <title>Depth-based differentiation of microbial function through sediment-hosted aquifers and enrichment of novel symbionts in the deep terrestrial subsurface.</title>
        <authorList>
            <person name="Probst A.J."/>
            <person name="Ladd B."/>
            <person name="Jarett J.K."/>
            <person name="Geller-Mcgrath D.E."/>
            <person name="Sieber C.M.K."/>
            <person name="Emerson J.B."/>
            <person name="Anantharaman K."/>
            <person name="Thomas B.C."/>
            <person name="Malmstrom R."/>
            <person name="Stieglmeier M."/>
            <person name="Klingl A."/>
            <person name="Woyke T."/>
            <person name="Ryan C.M."/>
            <person name="Banfield J.F."/>
        </authorList>
    </citation>
    <scope>NUCLEOTIDE SEQUENCE [LARGE SCALE GENOMIC DNA]</scope>
</reference>
<dbReference type="AlphaFoldDB" id="A0A2M7W209"/>
<protein>
    <submittedName>
        <fullName evidence="1">Uncharacterized protein</fullName>
    </submittedName>
</protein>
<accession>A0A2M7W209</accession>
<sequence>MTETLFEKLKAKIAEARATLDENAKERANAQFKADVEAQLAAMGTLMNEMQGKSEEVADTYLQKTNDAIVKLEELLKK</sequence>
<comment type="caution">
    <text evidence="1">The sequence shown here is derived from an EMBL/GenBank/DDBJ whole genome shotgun (WGS) entry which is preliminary data.</text>
</comment>
<organism evidence="1 2">
    <name type="scientific">Candidatus Dojkabacteria bacterium CG_4_10_14_0_2_um_filter_Dojkabacteria_WS6_41_15</name>
    <dbReference type="NCBI Taxonomy" id="2014249"/>
    <lineage>
        <taxon>Bacteria</taxon>
        <taxon>Candidatus Dojkabacteria</taxon>
    </lineage>
</organism>